<proteinExistence type="predicted"/>
<dbReference type="Pfam" id="PF17906">
    <property type="entry name" value="HTH_48"/>
    <property type="match status" value="1"/>
</dbReference>
<dbReference type="Gene3D" id="2.60.40.10">
    <property type="entry name" value="Immunoglobulins"/>
    <property type="match status" value="5"/>
</dbReference>
<sequence length="701" mass="80068">MIRIRIIEDRVISNKDERRLGDLDVVVPYQPNELRIVNRTATTISLNWAPPRPLDNYQEPFISYELYWNDTYLRWVFFSISLQWLAGRSDLWLAAMAPVEQATLRPIVYYDFLQGHSARAAADNICAAFEGKIVHYSTVSRWLKRFESGDTTFGNRPRSGRPSTVDDEALRNALNAKSRTPPLANRRLHLESPIGPSATEVHHRSIMALGTGTQEYVLTDLYPNNEYQILISAKSRRGEGVPTFPLIVSTENYVPSEPREIKVTAVNFTSILVEWKPPRQDGHHKFIVGYKINIHGGHVGDKTLHWKPQSSLVMKSSVLTHSVTNLQPNSTYQVQVAAMTRNEESSTVAINATWTNPSGTYGQTKGWRIRYGTRPTYCVNMGHKDLEELNMKEIILNGSEKNEITVHGLEKGFKYEFRLAGGNDIGYGQEAFTEFTTPEGPPTSPPTNISFNFITSSIIMLKWDVPESSRCHGRILGYTLRFIKKMDESLILERNMSTPKMVMTGLEEDTSYYFRISANTIGGIGPFSERMYLTTIPEIVRAVRNVRAKATSNDSLEVWWDDTPRRSIVGFRIYYTRNEADDLDLWAHKDVQATYSAELKHLEHFAIYYIQVSSRTKEGHLGQLSKMIQVEVRPQDVPKHVQPSKTYPFYDDDGEWMKTEEQGRSSPEIYVSWEGPNAFEPLYYKVQYGSLFHPIPGSTHQ</sequence>
<dbReference type="InterPro" id="IPR041426">
    <property type="entry name" value="Mos1_HTH"/>
</dbReference>
<protein>
    <recommendedName>
        <fullName evidence="2">Fibronectin type-III domain-containing protein</fullName>
    </recommendedName>
</protein>
<dbReference type="Pfam" id="PF00041">
    <property type="entry name" value="fn3"/>
    <property type="match status" value="3"/>
</dbReference>
<feature type="domain" description="Fibronectin type-III" evidence="2">
    <location>
        <begin position="542"/>
        <end position="635"/>
    </location>
</feature>
<evidence type="ECO:0000259" key="2">
    <source>
        <dbReference type="PROSITE" id="PS50853"/>
    </source>
</evidence>
<evidence type="ECO:0000313" key="4">
    <source>
        <dbReference type="Proteomes" id="UP000677054"/>
    </source>
</evidence>
<dbReference type="InterPro" id="IPR013783">
    <property type="entry name" value="Ig-like_fold"/>
</dbReference>
<gene>
    <name evidence="3" type="ORF">DSTB1V02_LOCUS5226</name>
</gene>
<dbReference type="PRINTS" id="PR00014">
    <property type="entry name" value="FNTYPEIII"/>
</dbReference>
<evidence type="ECO:0000256" key="1">
    <source>
        <dbReference type="ARBA" id="ARBA00022737"/>
    </source>
</evidence>
<dbReference type="CDD" id="cd00063">
    <property type="entry name" value="FN3"/>
    <property type="match status" value="5"/>
</dbReference>
<organism evidence="3">
    <name type="scientific">Darwinula stevensoni</name>
    <dbReference type="NCBI Taxonomy" id="69355"/>
    <lineage>
        <taxon>Eukaryota</taxon>
        <taxon>Metazoa</taxon>
        <taxon>Ecdysozoa</taxon>
        <taxon>Arthropoda</taxon>
        <taxon>Crustacea</taxon>
        <taxon>Oligostraca</taxon>
        <taxon>Ostracoda</taxon>
        <taxon>Podocopa</taxon>
        <taxon>Podocopida</taxon>
        <taxon>Darwinulocopina</taxon>
        <taxon>Darwinuloidea</taxon>
        <taxon>Darwinulidae</taxon>
        <taxon>Darwinula</taxon>
    </lineage>
</organism>
<dbReference type="PROSITE" id="PS50853">
    <property type="entry name" value="FN3"/>
    <property type="match status" value="4"/>
</dbReference>
<keyword evidence="4" id="KW-1185">Reference proteome</keyword>
<feature type="domain" description="Fibronectin type-III" evidence="2">
    <location>
        <begin position="156"/>
        <end position="253"/>
    </location>
</feature>
<dbReference type="InterPro" id="IPR003961">
    <property type="entry name" value="FN3_dom"/>
</dbReference>
<dbReference type="SUPFAM" id="SSF49265">
    <property type="entry name" value="Fibronectin type III"/>
    <property type="match status" value="3"/>
</dbReference>
<dbReference type="OrthoDB" id="10253954at2759"/>
<dbReference type="InterPro" id="IPR050991">
    <property type="entry name" value="ECM_Regulatory_Proteins"/>
</dbReference>
<accession>A0A7R9A237</accession>
<feature type="domain" description="Fibronectin type-III" evidence="2">
    <location>
        <begin position="257"/>
        <end position="358"/>
    </location>
</feature>
<evidence type="ECO:0000313" key="3">
    <source>
        <dbReference type="EMBL" id="CAD7245352.1"/>
    </source>
</evidence>
<reference evidence="3" key="1">
    <citation type="submission" date="2020-11" db="EMBL/GenBank/DDBJ databases">
        <authorList>
            <person name="Tran Van P."/>
        </authorList>
    </citation>
    <scope>NUCLEOTIDE SEQUENCE</scope>
</reference>
<dbReference type="FunFam" id="2.60.40.10:FF:000028">
    <property type="entry name" value="Neuronal cell adhesion molecule"/>
    <property type="match status" value="1"/>
</dbReference>
<dbReference type="Proteomes" id="UP000677054">
    <property type="component" value="Unassembled WGS sequence"/>
</dbReference>
<keyword evidence="1" id="KW-0677">Repeat</keyword>
<dbReference type="Gene3D" id="1.10.10.1450">
    <property type="match status" value="1"/>
</dbReference>
<name>A0A7R9A237_9CRUS</name>
<dbReference type="InterPro" id="IPR036116">
    <property type="entry name" value="FN3_sf"/>
</dbReference>
<dbReference type="SMART" id="SM00060">
    <property type="entry name" value="FN3"/>
    <property type="match status" value="4"/>
</dbReference>
<feature type="domain" description="Fibronectin type-III" evidence="2">
    <location>
        <begin position="445"/>
        <end position="538"/>
    </location>
</feature>
<dbReference type="PANTHER" id="PTHR46708">
    <property type="entry name" value="TENASCIN"/>
    <property type="match status" value="1"/>
</dbReference>
<dbReference type="PANTHER" id="PTHR46708:SF2">
    <property type="entry name" value="FIBRONECTIN TYPE-III DOMAIN-CONTAINING PROTEIN"/>
    <property type="match status" value="1"/>
</dbReference>
<dbReference type="EMBL" id="LR900354">
    <property type="protein sequence ID" value="CAD7245352.1"/>
    <property type="molecule type" value="Genomic_DNA"/>
</dbReference>
<dbReference type="EMBL" id="CAJPEV010000837">
    <property type="protein sequence ID" value="CAG0888961.1"/>
    <property type="molecule type" value="Genomic_DNA"/>
</dbReference>
<dbReference type="AlphaFoldDB" id="A0A7R9A237"/>